<dbReference type="GO" id="GO:0015031">
    <property type="term" value="P:protein transport"/>
    <property type="evidence" value="ECO:0007669"/>
    <property type="project" value="UniProtKB-KW"/>
</dbReference>
<keyword evidence="17" id="KW-1185">Reference proteome</keyword>
<keyword evidence="4" id="KW-0723">Serine/threonine-protein kinase</keyword>
<feature type="compositionally biased region" description="Low complexity" evidence="14">
    <location>
        <begin position="714"/>
        <end position="725"/>
    </location>
</feature>
<dbReference type="Proteomes" id="UP001239445">
    <property type="component" value="Unassembled WGS sequence"/>
</dbReference>
<evidence type="ECO:0000256" key="2">
    <source>
        <dbReference type="ARBA" id="ARBA00012513"/>
    </source>
</evidence>
<dbReference type="InterPro" id="IPR000719">
    <property type="entry name" value="Prot_kinase_dom"/>
</dbReference>
<evidence type="ECO:0000256" key="10">
    <source>
        <dbReference type="ARBA" id="ARBA00023006"/>
    </source>
</evidence>
<evidence type="ECO:0000256" key="14">
    <source>
        <dbReference type="SAM" id="MobiDB-lite"/>
    </source>
</evidence>
<dbReference type="GO" id="GO:0005524">
    <property type="term" value="F:ATP binding"/>
    <property type="evidence" value="ECO:0007669"/>
    <property type="project" value="UniProtKB-KW"/>
</dbReference>
<feature type="compositionally biased region" description="Basic and acidic residues" evidence="14">
    <location>
        <begin position="685"/>
        <end position="696"/>
    </location>
</feature>
<dbReference type="SUPFAM" id="SSF56112">
    <property type="entry name" value="Protein kinase-like (PK-like)"/>
    <property type="match status" value="1"/>
</dbReference>
<dbReference type="EC" id="2.7.11.1" evidence="2"/>
<dbReference type="PANTHER" id="PTHR24348">
    <property type="entry name" value="SERINE/THREONINE-PROTEIN KINASE UNC-51-RELATED"/>
    <property type="match status" value="1"/>
</dbReference>
<dbReference type="Pfam" id="PF00069">
    <property type="entry name" value="Pkinase"/>
    <property type="match status" value="1"/>
</dbReference>
<keyword evidence="7 16" id="KW-0418">Kinase</keyword>
<dbReference type="GO" id="GO:0004674">
    <property type="term" value="F:protein serine/threonine kinase activity"/>
    <property type="evidence" value="ECO:0007669"/>
    <property type="project" value="UniProtKB-KW"/>
</dbReference>
<evidence type="ECO:0000256" key="13">
    <source>
        <dbReference type="ARBA" id="ARBA00048679"/>
    </source>
</evidence>
<dbReference type="InterPro" id="IPR011009">
    <property type="entry name" value="Kinase-like_dom_sf"/>
</dbReference>
<dbReference type="PROSITE" id="PS00108">
    <property type="entry name" value="PROTEIN_KINASE_ST"/>
    <property type="match status" value="1"/>
</dbReference>
<sequence>MNTPTRQTLATPPSSESLEIREFAACLSQRLETVAVDGAAVVARQQRTPTPEFEPLPPHAVIVESFQWECEGLRSSFPNHSADKHRKRIEDPAYWELECRQYRNALDHVLRERVGDGKPLALAYQKLLRHAGLSAAEIRALRSSISDQHYWKTEADMLRAEVAAQEHKMRLELRRQRRRVSKGARRYRFTMTDKNNPPLDLSRVVLILGSFVGVDDILQLSENSRYSFAPSSDWPDGWMGGQPCHELSPPYLALTIGEHLFEPQGWVLGSNSDADVCDLQVAADNQTGISGRHLRIDISPVSHNPRVASFKRPIRVHDTTSNRVMVCNPGETRELSAPVILDLGPVRIRAWPPVRNALEARRYRESALGFSKDILESVPRYIPSIESRHPETQTSNTRCGKHGTVYVRVTGTESRGASASVMMVREITSGRIFGAKEPFYRASDDHDRARERLESLQREFNHIVGLDHPHIMNVLELVHADDPTLPPWMIVEYIPTNLSDILHTLEDEQKPIVLLHLASALHYMHSCGLAHRDVKPANVLVQMEPTFAVKLADFGTSRNGGSSGEMETFTGTPAYMAPELFAERRSYTNKVDMWALGLVALQVFTSWSVVPVADRSNSFFDPWMRGVVIPRIRQAPDTIQPLLVNMLRKDPRRRIDADVCLAWLSDRLGDGSDVGDGDEGGFQGDKSEDFEHESALRLRSPNPSLSTNRAKACSTEMETTSAASTPPHQDDHAATDAGAYAPELGLDVDWYLEHDWQDESDDVGCTHACP</sequence>
<evidence type="ECO:0000256" key="1">
    <source>
        <dbReference type="ARBA" id="ARBA00004623"/>
    </source>
</evidence>
<evidence type="ECO:0000256" key="3">
    <source>
        <dbReference type="ARBA" id="ARBA00022448"/>
    </source>
</evidence>
<evidence type="ECO:0000256" key="9">
    <source>
        <dbReference type="ARBA" id="ARBA00022927"/>
    </source>
</evidence>
<evidence type="ECO:0000256" key="8">
    <source>
        <dbReference type="ARBA" id="ARBA00022840"/>
    </source>
</evidence>
<name>A0AAJ0B373_9PEZI</name>
<feature type="domain" description="Protein kinase" evidence="15">
    <location>
        <begin position="407"/>
        <end position="668"/>
    </location>
</feature>
<dbReference type="EMBL" id="MU839856">
    <property type="protein sequence ID" value="KAK1749553.1"/>
    <property type="molecule type" value="Genomic_DNA"/>
</dbReference>
<dbReference type="SMART" id="SM00220">
    <property type="entry name" value="S_TKc"/>
    <property type="match status" value="1"/>
</dbReference>
<keyword evidence="9" id="KW-0653">Protein transport</keyword>
<dbReference type="GO" id="GO:0005829">
    <property type="term" value="C:cytosol"/>
    <property type="evidence" value="ECO:0007669"/>
    <property type="project" value="TreeGrafter"/>
</dbReference>
<comment type="caution">
    <text evidence="16">The sequence shown here is derived from an EMBL/GenBank/DDBJ whole genome shotgun (WGS) entry which is preliminary data.</text>
</comment>
<keyword evidence="3" id="KW-0813">Transport</keyword>
<evidence type="ECO:0000256" key="4">
    <source>
        <dbReference type="ARBA" id="ARBA00022527"/>
    </source>
</evidence>
<feature type="region of interest" description="Disordered" evidence="14">
    <location>
        <begin position="672"/>
        <end position="738"/>
    </location>
</feature>
<evidence type="ECO:0000256" key="7">
    <source>
        <dbReference type="ARBA" id="ARBA00022777"/>
    </source>
</evidence>
<dbReference type="PANTHER" id="PTHR24348:SF22">
    <property type="entry name" value="NON-SPECIFIC SERINE_THREONINE PROTEIN KINASE"/>
    <property type="match status" value="1"/>
</dbReference>
<dbReference type="InterPro" id="IPR008271">
    <property type="entry name" value="Ser/Thr_kinase_AS"/>
</dbReference>
<evidence type="ECO:0000256" key="6">
    <source>
        <dbReference type="ARBA" id="ARBA00022741"/>
    </source>
</evidence>
<comment type="subcellular location">
    <subcellularLocation>
        <location evidence="1">Preautophagosomal structure membrane</location>
        <topology evidence="1">Peripheral membrane protein</topology>
    </subcellularLocation>
</comment>
<dbReference type="Gene3D" id="1.10.510.10">
    <property type="entry name" value="Transferase(Phosphotransferase) domain 1"/>
    <property type="match status" value="1"/>
</dbReference>
<keyword evidence="6" id="KW-0547">Nucleotide-binding</keyword>
<evidence type="ECO:0000259" key="15">
    <source>
        <dbReference type="PROSITE" id="PS50011"/>
    </source>
</evidence>
<evidence type="ECO:0000313" key="16">
    <source>
        <dbReference type="EMBL" id="KAK1749553.1"/>
    </source>
</evidence>
<dbReference type="PROSITE" id="PS50011">
    <property type="entry name" value="PROTEIN_KINASE_DOM"/>
    <property type="match status" value="1"/>
</dbReference>
<keyword evidence="8" id="KW-0067">ATP-binding</keyword>
<comment type="catalytic activity">
    <reaction evidence="12">
        <text>L-threonyl-[protein] + ATP = O-phospho-L-threonyl-[protein] + ADP + H(+)</text>
        <dbReference type="Rhea" id="RHEA:46608"/>
        <dbReference type="Rhea" id="RHEA-COMP:11060"/>
        <dbReference type="Rhea" id="RHEA-COMP:11605"/>
        <dbReference type="ChEBI" id="CHEBI:15378"/>
        <dbReference type="ChEBI" id="CHEBI:30013"/>
        <dbReference type="ChEBI" id="CHEBI:30616"/>
        <dbReference type="ChEBI" id="CHEBI:61977"/>
        <dbReference type="ChEBI" id="CHEBI:456216"/>
        <dbReference type="EC" id="2.7.11.1"/>
    </reaction>
</comment>
<proteinExistence type="predicted"/>
<dbReference type="GO" id="GO:0034045">
    <property type="term" value="C:phagophore assembly site membrane"/>
    <property type="evidence" value="ECO:0007669"/>
    <property type="project" value="UniProtKB-SubCell"/>
</dbReference>
<dbReference type="CDD" id="cd00180">
    <property type="entry name" value="PKc"/>
    <property type="match status" value="1"/>
</dbReference>
<dbReference type="InterPro" id="IPR045269">
    <property type="entry name" value="Atg1-like"/>
</dbReference>
<comment type="catalytic activity">
    <reaction evidence="13">
        <text>L-seryl-[protein] + ATP = O-phospho-L-seryl-[protein] + ADP + H(+)</text>
        <dbReference type="Rhea" id="RHEA:17989"/>
        <dbReference type="Rhea" id="RHEA-COMP:9863"/>
        <dbReference type="Rhea" id="RHEA-COMP:11604"/>
        <dbReference type="ChEBI" id="CHEBI:15378"/>
        <dbReference type="ChEBI" id="CHEBI:29999"/>
        <dbReference type="ChEBI" id="CHEBI:30616"/>
        <dbReference type="ChEBI" id="CHEBI:83421"/>
        <dbReference type="ChEBI" id="CHEBI:456216"/>
        <dbReference type="EC" id="2.7.11.1"/>
    </reaction>
</comment>
<dbReference type="GO" id="GO:0010506">
    <property type="term" value="P:regulation of autophagy"/>
    <property type="evidence" value="ECO:0007669"/>
    <property type="project" value="InterPro"/>
</dbReference>
<evidence type="ECO:0000313" key="17">
    <source>
        <dbReference type="Proteomes" id="UP001239445"/>
    </source>
</evidence>
<keyword evidence="5" id="KW-0808">Transferase</keyword>
<organism evidence="16 17">
    <name type="scientific">Echria macrotheca</name>
    <dbReference type="NCBI Taxonomy" id="438768"/>
    <lineage>
        <taxon>Eukaryota</taxon>
        <taxon>Fungi</taxon>
        <taxon>Dikarya</taxon>
        <taxon>Ascomycota</taxon>
        <taxon>Pezizomycotina</taxon>
        <taxon>Sordariomycetes</taxon>
        <taxon>Sordariomycetidae</taxon>
        <taxon>Sordariales</taxon>
        <taxon>Schizotheciaceae</taxon>
        <taxon>Echria</taxon>
    </lineage>
</organism>
<dbReference type="GO" id="GO:0005776">
    <property type="term" value="C:autophagosome"/>
    <property type="evidence" value="ECO:0007669"/>
    <property type="project" value="TreeGrafter"/>
</dbReference>
<evidence type="ECO:0000256" key="5">
    <source>
        <dbReference type="ARBA" id="ARBA00022679"/>
    </source>
</evidence>
<protein>
    <recommendedName>
        <fullName evidence="2">non-specific serine/threonine protein kinase</fullName>
        <ecNumber evidence="2">2.7.11.1</ecNumber>
    </recommendedName>
    <alternativeName>
        <fullName evidence="11">Autophagy-related protein 1</fullName>
    </alternativeName>
</protein>
<evidence type="ECO:0000256" key="11">
    <source>
        <dbReference type="ARBA" id="ARBA00030237"/>
    </source>
</evidence>
<reference evidence="16" key="1">
    <citation type="submission" date="2023-06" db="EMBL/GenBank/DDBJ databases">
        <title>Genome-scale phylogeny and comparative genomics of the fungal order Sordariales.</title>
        <authorList>
            <consortium name="Lawrence Berkeley National Laboratory"/>
            <person name="Hensen N."/>
            <person name="Bonometti L."/>
            <person name="Westerberg I."/>
            <person name="Brannstrom I.O."/>
            <person name="Guillou S."/>
            <person name="Cros-Aarteil S."/>
            <person name="Calhoun S."/>
            <person name="Haridas S."/>
            <person name="Kuo A."/>
            <person name="Mondo S."/>
            <person name="Pangilinan J."/>
            <person name="Riley R."/>
            <person name="Labutti K."/>
            <person name="Andreopoulos B."/>
            <person name="Lipzen A."/>
            <person name="Chen C."/>
            <person name="Yanf M."/>
            <person name="Daum C."/>
            <person name="Ng V."/>
            <person name="Clum A."/>
            <person name="Steindorff A."/>
            <person name="Ohm R."/>
            <person name="Martin F."/>
            <person name="Silar P."/>
            <person name="Natvig D."/>
            <person name="Lalanne C."/>
            <person name="Gautier V."/>
            <person name="Ament-Velasquez S.L."/>
            <person name="Kruys A."/>
            <person name="Hutchinson M.I."/>
            <person name="Powell A.J."/>
            <person name="Barry K."/>
            <person name="Miller A.N."/>
            <person name="Grigoriev I.V."/>
            <person name="Debuchy R."/>
            <person name="Gladieux P."/>
            <person name="Thoren M.H."/>
            <person name="Johannesson H."/>
        </authorList>
    </citation>
    <scope>NUCLEOTIDE SEQUENCE</scope>
    <source>
        <strain evidence="16">PSN4</strain>
    </source>
</reference>
<dbReference type="AlphaFoldDB" id="A0AAJ0B373"/>
<evidence type="ECO:0000256" key="12">
    <source>
        <dbReference type="ARBA" id="ARBA00047899"/>
    </source>
</evidence>
<gene>
    <name evidence="16" type="ORF">QBC47DRAFT_311671</name>
</gene>
<keyword evidence="10" id="KW-0072">Autophagy</keyword>
<accession>A0AAJ0B373</accession>
<dbReference type="GO" id="GO:0000045">
    <property type="term" value="P:autophagosome assembly"/>
    <property type="evidence" value="ECO:0007669"/>
    <property type="project" value="TreeGrafter"/>
</dbReference>